<gene>
    <name evidence="1" type="ORF">TELCIR_10960</name>
</gene>
<dbReference type="OrthoDB" id="274691at2759"/>
<name>A0A2G9UAN3_TELCI</name>
<dbReference type="AlphaFoldDB" id="A0A2G9UAN3"/>
<dbReference type="SUPFAM" id="SSF74650">
    <property type="entry name" value="Galactose mutarotase-like"/>
    <property type="match status" value="1"/>
</dbReference>
<organism evidence="1 2">
    <name type="scientific">Teladorsagia circumcincta</name>
    <name type="common">Brown stomach worm</name>
    <name type="synonym">Ostertagia circumcincta</name>
    <dbReference type="NCBI Taxonomy" id="45464"/>
    <lineage>
        <taxon>Eukaryota</taxon>
        <taxon>Metazoa</taxon>
        <taxon>Ecdysozoa</taxon>
        <taxon>Nematoda</taxon>
        <taxon>Chromadorea</taxon>
        <taxon>Rhabditida</taxon>
        <taxon>Rhabditina</taxon>
        <taxon>Rhabditomorpha</taxon>
        <taxon>Strongyloidea</taxon>
        <taxon>Trichostrongylidae</taxon>
        <taxon>Teladorsagia</taxon>
    </lineage>
</organism>
<dbReference type="EMBL" id="KZ347689">
    <property type="protein sequence ID" value="PIO67296.1"/>
    <property type="molecule type" value="Genomic_DNA"/>
</dbReference>
<dbReference type="InterPro" id="IPR014718">
    <property type="entry name" value="GH-type_carb-bd"/>
</dbReference>
<protein>
    <recommendedName>
        <fullName evidence="3">Aldose 1-epimerase</fullName>
    </recommendedName>
</protein>
<dbReference type="GO" id="GO:0030246">
    <property type="term" value="F:carbohydrate binding"/>
    <property type="evidence" value="ECO:0007669"/>
    <property type="project" value="InterPro"/>
</dbReference>
<accession>A0A2G9UAN3</accession>
<proteinExistence type="predicted"/>
<dbReference type="GO" id="GO:0003824">
    <property type="term" value="F:catalytic activity"/>
    <property type="evidence" value="ECO:0007669"/>
    <property type="project" value="InterPro"/>
</dbReference>
<dbReference type="GO" id="GO:0005975">
    <property type="term" value="P:carbohydrate metabolic process"/>
    <property type="evidence" value="ECO:0007669"/>
    <property type="project" value="InterPro"/>
</dbReference>
<evidence type="ECO:0000313" key="2">
    <source>
        <dbReference type="Proteomes" id="UP000230423"/>
    </source>
</evidence>
<evidence type="ECO:0000313" key="1">
    <source>
        <dbReference type="EMBL" id="PIO67296.1"/>
    </source>
</evidence>
<dbReference type="InterPro" id="IPR011013">
    <property type="entry name" value="Gal_mutarotase_sf_dom"/>
</dbReference>
<keyword evidence="2" id="KW-1185">Reference proteome</keyword>
<reference evidence="1 2" key="1">
    <citation type="submission" date="2015-09" db="EMBL/GenBank/DDBJ databases">
        <title>Draft genome of the parasitic nematode Teladorsagia circumcincta isolate WARC Sus (inbred).</title>
        <authorList>
            <person name="Mitreva M."/>
        </authorList>
    </citation>
    <scope>NUCLEOTIDE SEQUENCE [LARGE SCALE GENOMIC DNA]</scope>
    <source>
        <strain evidence="1 2">S</strain>
    </source>
</reference>
<dbReference type="Gene3D" id="2.70.98.10">
    <property type="match status" value="1"/>
</dbReference>
<dbReference type="Proteomes" id="UP000230423">
    <property type="component" value="Unassembled WGS sequence"/>
</dbReference>
<sequence>MVASTSYPVIHLYGSRHLQNVEGKGGQLYQTGRALAIEPQFHTGALNYDDFPCIHLSPDQPYLQEIVYTFLTVDDE</sequence>
<evidence type="ECO:0008006" key="3">
    <source>
        <dbReference type="Google" id="ProtNLM"/>
    </source>
</evidence>